<feature type="signal peptide" evidence="1">
    <location>
        <begin position="1"/>
        <end position="25"/>
    </location>
</feature>
<dbReference type="InterPro" id="IPR036852">
    <property type="entry name" value="Peptidase_S8/S53_dom_sf"/>
</dbReference>
<keyword evidence="4" id="KW-1185">Reference proteome</keyword>
<accession>A0A401FIJ8</accession>
<dbReference type="Proteomes" id="UP000286974">
    <property type="component" value="Unassembled WGS sequence"/>
</dbReference>
<dbReference type="InterPro" id="IPR050819">
    <property type="entry name" value="Tripeptidyl-peptidase_I"/>
</dbReference>
<organism evidence="3 4">
    <name type="scientific">Lentilactobacillus kosonis</name>
    <dbReference type="NCBI Taxonomy" id="2810561"/>
    <lineage>
        <taxon>Bacteria</taxon>
        <taxon>Bacillati</taxon>
        <taxon>Bacillota</taxon>
        <taxon>Bacilli</taxon>
        <taxon>Lactobacillales</taxon>
        <taxon>Lactobacillaceae</taxon>
        <taxon>Lentilactobacillus</taxon>
    </lineage>
</organism>
<evidence type="ECO:0000259" key="2">
    <source>
        <dbReference type="SMART" id="SM00944"/>
    </source>
</evidence>
<dbReference type="SMART" id="SM00944">
    <property type="entry name" value="Pro-kuma_activ"/>
    <property type="match status" value="1"/>
</dbReference>
<keyword evidence="3" id="KW-0378">Hydrolase</keyword>
<dbReference type="SUPFAM" id="SSF54897">
    <property type="entry name" value="Protease propeptides/inhibitors"/>
    <property type="match status" value="1"/>
</dbReference>
<dbReference type="GO" id="GO:0004252">
    <property type="term" value="F:serine-type endopeptidase activity"/>
    <property type="evidence" value="ECO:0007669"/>
    <property type="project" value="InterPro"/>
</dbReference>
<dbReference type="GO" id="GO:0006508">
    <property type="term" value="P:proteolysis"/>
    <property type="evidence" value="ECO:0007669"/>
    <property type="project" value="UniProtKB-KW"/>
</dbReference>
<evidence type="ECO:0000256" key="1">
    <source>
        <dbReference type="SAM" id="SignalP"/>
    </source>
</evidence>
<dbReference type="PANTHER" id="PTHR14218">
    <property type="entry name" value="PROTEASE S8 TRIPEPTIDYL PEPTIDASE I CLN2"/>
    <property type="match status" value="1"/>
</dbReference>
<keyword evidence="3" id="KW-0645">Protease</keyword>
<dbReference type="AlphaFoldDB" id="A0A401FIJ8"/>
<feature type="chain" id="PRO_5038731761" evidence="1">
    <location>
        <begin position="26"/>
        <end position="393"/>
    </location>
</feature>
<dbReference type="RefSeq" id="WP_125007659.1">
    <property type="nucleotide sequence ID" value="NZ_BEXA01000001.1"/>
</dbReference>
<gene>
    <name evidence="3" type="ORF">NBRC111893_227</name>
</gene>
<dbReference type="Pfam" id="PF09286">
    <property type="entry name" value="Pro-kuma_activ"/>
    <property type="match status" value="1"/>
</dbReference>
<protein>
    <submittedName>
        <fullName evidence="3">Possible periplasmic aspartyl protease</fullName>
    </submittedName>
</protein>
<dbReference type="CDD" id="cd11377">
    <property type="entry name" value="Pro-peptidase_S53"/>
    <property type="match status" value="1"/>
</dbReference>
<reference evidence="3 4" key="1">
    <citation type="submission" date="2017-11" db="EMBL/GenBank/DDBJ databases">
        <title>Draft Genome Sequence of Lactobacillus curieae NBRC 111893 isolated from Koso, a Japanese sugar-Vegetable Fermented Beverage.</title>
        <authorList>
            <person name="Chiou T.Y."/>
            <person name="Oshima K."/>
            <person name="Suda W."/>
            <person name="Hattori M."/>
            <person name="Takahashi T."/>
        </authorList>
    </citation>
    <scope>NUCLEOTIDE SEQUENCE [LARGE SCALE GENOMIC DNA]</scope>
    <source>
        <strain evidence="3 4">NBRC111893</strain>
    </source>
</reference>
<dbReference type="InterPro" id="IPR015366">
    <property type="entry name" value="S53_propep"/>
</dbReference>
<sequence>MSKNMFKVPLLVLPILAGMLSVNHAAYAAKSKPTTTTVVLKARNTDDLTNRVTDVTDPNSSAYRQYLSTSQFTQKYGQSEATVNKFKRYFKKYHLSSTAINGNLVLTVKGTRKNLIKAFNAQNIAYKKSYHYTKTKLPKSLSSKTLTVIGLLGPKTKTYGKSKGNVEPTNQIPDLNQRASSFSKKYGAKKFTDHYNLSNLISNGADGSGQSIGLIALSGYRKADVSRYLKTNGLPSDTSRIRNHYIYSSAAEMNRIYSRPVSTDRYIGQLEVSLDTEQASSIAPKANIDVYIGDSAADNITGNAALYTTLLRLSMIILISKFQPVSVQDLKDINILQAKVVHLNNITKRLINCLNRRLFKVSRCLMRPVTMAHTILIHRVAKKNMIFQLVHHI</sequence>
<keyword evidence="1" id="KW-0732">Signal</keyword>
<dbReference type="EMBL" id="BEXA01000001">
    <property type="protein sequence ID" value="GAY72081.1"/>
    <property type="molecule type" value="Genomic_DNA"/>
</dbReference>
<dbReference type="Gene3D" id="3.40.50.200">
    <property type="entry name" value="Peptidase S8/S53 domain"/>
    <property type="match status" value="1"/>
</dbReference>
<name>A0A401FIJ8_9LACO</name>
<dbReference type="OrthoDB" id="9002785at2"/>
<comment type="caution">
    <text evidence="3">The sequence shown here is derived from an EMBL/GenBank/DDBJ whole genome shotgun (WGS) entry which is preliminary data.</text>
</comment>
<proteinExistence type="predicted"/>
<dbReference type="PANTHER" id="PTHR14218:SF15">
    <property type="entry name" value="TRIPEPTIDYL-PEPTIDASE 1"/>
    <property type="match status" value="1"/>
</dbReference>
<feature type="domain" description="Peptidase S53 activation" evidence="2">
    <location>
        <begin position="16"/>
        <end position="154"/>
    </location>
</feature>
<evidence type="ECO:0000313" key="4">
    <source>
        <dbReference type="Proteomes" id="UP000286974"/>
    </source>
</evidence>
<dbReference type="GO" id="GO:0008240">
    <property type="term" value="F:tripeptidyl-peptidase activity"/>
    <property type="evidence" value="ECO:0007669"/>
    <property type="project" value="TreeGrafter"/>
</dbReference>
<evidence type="ECO:0000313" key="3">
    <source>
        <dbReference type="EMBL" id="GAY72081.1"/>
    </source>
</evidence>